<dbReference type="Gene3D" id="3.30.390.50">
    <property type="entry name" value="CO dehydrogenase flavoprotein, C-terminal domain"/>
    <property type="match status" value="1"/>
</dbReference>
<keyword evidence="8" id="KW-1185">Reference proteome</keyword>
<dbReference type="Proteomes" id="UP000521676">
    <property type="component" value="Unassembled WGS sequence"/>
</dbReference>
<evidence type="ECO:0000256" key="2">
    <source>
        <dbReference type="ARBA" id="ARBA00022827"/>
    </source>
</evidence>
<dbReference type="SUPFAM" id="SSF56176">
    <property type="entry name" value="FAD-binding/transporter-associated domain-like"/>
    <property type="match status" value="1"/>
</dbReference>
<name>A0A8T7M5H6_9CHLR</name>
<keyword evidence="1" id="KW-0285">Flavoprotein</keyword>
<evidence type="ECO:0000259" key="4">
    <source>
        <dbReference type="PROSITE" id="PS51387"/>
    </source>
</evidence>
<dbReference type="InterPro" id="IPR036683">
    <property type="entry name" value="CO_DH_flav_C_dom_sf"/>
</dbReference>
<gene>
    <name evidence="5" type="ORF">HXX08_15595</name>
    <name evidence="6" type="ORF">OZ401_002800</name>
</gene>
<evidence type="ECO:0000256" key="3">
    <source>
        <dbReference type="ARBA" id="ARBA00023002"/>
    </source>
</evidence>
<dbReference type="Pfam" id="PF00941">
    <property type="entry name" value="FAD_binding_5"/>
    <property type="match status" value="1"/>
</dbReference>
<organism evidence="5 7">
    <name type="scientific">Candidatus Chlorohelix allophototropha</name>
    <dbReference type="NCBI Taxonomy" id="3003348"/>
    <lineage>
        <taxon>Bacteria</taxon>
        <taxon>Bacillati</taxon>
        <taxon>Chloroflexota</taxon>
        <taxon>Chloroflexia</taxon>
        <taxon>Candidatus Chloroheliales</taxon>
        <taxon>Candidatus Chloroheliaceae</taxon>
        <taxon>Candidatus Chlorohelix</taxon>
    </lineage>
</organism>
<dbReference type="PROSITE" id="PS51387">
    <property type="entry name" value="FAD_PCMH"/>
    <property type="match status" value="1"/>
</dbReference>
<dbReference type="Gene3D" id="3.30.465.10">
    <property type="match status" value="1"/>
</dbReference>
<dbReference type="PANTHER" id="PTHR42659:SF2">
    <property type="entry name" value="XANTHINE DEHYDROGENASE SUBUNIT C-RELATED"/>
    <property type="match status" value="1"/>
</dbReference>
<dbReference type="SMART" id="SM01092">
    <property type="entry name" value="CO_deh_flav_C"/>
    <property type="match status" value="1"/>
</dbReference>
<dbReference type="GO" id="GO:0016491">
    <property type="term" value="F:oxidoreductase activity"/>
    <property type="evidence" value="ECO:0007669"/>
    <property type="project" value="UniProtKB-KW"/>
</dbReference>
<dbReference type="InterPro" id="IPR016167">
    <property type="entry name" value="FAD-bd_PCMH_sub1"/>
</dbReference>
<dbReference type="SUPFAM" id="SSF55447">
    <property type="entry name" value="CO dehydrogenase flavoprotein C-terminal domain-like"/>
    <property type="match status" value="1"/>
</dbReference>
<accession>A0A8T7M5H6</accession>
<dbReference type="Gene3D" id="3.30.43.10">
    <property type="entry name" value="Uridine Diphospho-n-acetylenolpyruvylglucosamine Reductase, domain 2"/>
    <property type="match status" value="1"/>
</dbReference>
<keyword evidence="3" id="KW-0560">Oxidoreductase</keyword>
<evidence type="ECO:0000313" key="6">
    <source>
        <dbReference type="EMBL" id="WJW69204.1"/>
    </source>
</evidence>
<dbReference type="PANTHER" id="PTHR42659">
    <property type="entry name" value="XANTHINE DEHYDROGENASE SUBUNIT C-RELATED"/>
    <property type="match status" value="1"/>
</dbReference>
<dbReference type="Proteomes" id="UP001431572">
    <property type="component" value="Chromosome 2"/>
</dbReference>
<protein>
    <submittedName>
        <fullName evidence="5">Xanthine dehydrogenase family protein subunit M</fullName>
    </submittedName>
</protein>
<dbReference type="InterPro" id="IPR005107">
    <property type="entry name" value="CO_DH_flav_C"/>
</dbReference>
<evidence type="ECO:0000313" key="8">
    <source>
        <dbReference type="Proteomes" id="UP001431572"/>
    </source>
</evidence>
<evidence type="ECO:0000256" key="1">
    <source>
        <dbReference type="ARBA" id="ARBA00022630"/>
    </source>
</evidence>
<dbReference type="AlphaFoldDB" id="A0A8T7M5H6"/>
<keyword evidence="2" id="KW-0274">FAD</keyword>
<dbReference type="Pfam" id="PF03450">
    <property type="entry name" value="CO_deh_flav_C"/>
    <property type="match status" value="1"/>
</dbReference>
<sequence>MIPSTFEYFAPAGLDEALALLSEHGDNAKILAGGHSLIPAMRLRLAQPGVLIDIKGLRSQLSYIKEEGGRIKLGAMTNYYTIETSDLLKQKAPILPEAASVIGDVQVRNWGTIGGSTVHADPSSDLPAVLLALDASVTLKSSKGERVVALSDFFVSILTTSIEPGEILTEISFPTPAGKKSSYKKLANKASHYSVVGAAAIIGVDGNGVCTSAAIGFSGLAAIPMRSAVVENALVGKKLDDATIEAACSGSATDVDALSDLHGSHEYRRAMADVFAKRAIKAALAS</sequence>
<reference evidence="6" key="2">
    <citation type="journal article" date="2024" name="Nature">
        <title>Anoxygenic phototroph of the Chloroflexota uses a type I reaction centre.</title>
        <authorList>
            <person name="Tsuji J.M."/>
            <person name="Shaw N.A."/>
            <person name="Nagashima S."/>
            <person name="Venkiteswaran J.J."/>
            <person name="Schiff S.L."/>
            <person name="Watanabe T."/>
            <person name="Fukui M."/>
            <person name="Hanada S."/>
            <person name="Tank M."/>
            <person name="Neufeld J.D."/>
        </authorList>
    </citation>
    <scope>NUCLEOTIDE SEQUENCE</scope>
    <source>
        <strain evidence="6">L227-S17</strain>
    </source>
</reference>
<dbReference type="InterPro" id="IPR002346">
    <property type="entry name" value="Mopterin_DH_FAD-bd"/>
</dbReference>
<evidence type="ECO:0000313" key="5">
    <source>
        <dbReference type="EMBL" id="NWJ47286.1"/>
    </source>
</evidence>
<dbReference type="InterPro" id="IPR016169">
    <property type="entry name" value="FAD-bd_PCMH_sub2"/>
</dbReference>
<dbReference type="InterPro" id="IPR036318">
    <property type="entry name" value="FAD-bd_PCMH-like_sf"/>
</dbReference>
<dbReference type="EMBL" id="CP128400">
    <property type="protein sequence ID" value="WJW69204.1"/>
    <property type="molecule type" value="Genomic_DNA"/>
</dbReference>
<feature type="domain" description="FAD-binding PCMH-type" evidence="4">
    <location>
        <begin position="1"/>
        <end position="178"/>
    </location>
</feature>
<proteinExistence type="predicted"/>
<dbReference type="RefSeq" id="WP_341471089.1">
    <property type="nucleotide sequence ID" value="NZ_CP128400.1"/>
</dbReference>
<reference evidence="5 7" key="1">
    <citation type="submission" date="2020-06" db="EMBL/GenBank/DDBJ databases">
        <title>Anoxygenic phototrophic Chloroflexota member uses a Type I reaction center.</title>
        <authorList>
            <person name="Tsuji J.M."/>
            <person name="Shaw N.A."/>
            <person name="Nagashima S."/>
            <person name="Venkiteswaran J."/>
            <person name="Schiff S.L."/>
            <person name="Hanada S."/>
            <person name="Tank M."/>
            <person name="Neufeld J.D."/>
        </authorList>
    </citation>
    <scope>NUCLEOTIDE SEQUENCE [LARGE SCALE GENOMIC DNA]</scope>
    <source>
        <strain evidence="5">L227-S17</strain>
    </source>
</reference>
<dbReference type="FunFam" id="3.30.465.10:FF:000017">
    <property type="entry name" value="Xanthine dehydrogenase, FAD binding subunit"/>
    <property type="match status" value="1"/>
</dbReference>
<dbReference type="GO" id="GO:0071949">
    <property type="term" value="F:FAD binding"/>
    <property type="evidence" value="ECO:0007669"/>
    <property type="project" value="InterPro"/>
</dbReference>
<dbReference type="InterPro" id="IPR016166">
    <property type="entry name" value="FAD-bd_PCMH"/>
</dbReference>
<evidence type="ECO:0000313" key="7">
    <source>
        <dbReference type="Proteomes" id="UP000521676"/>
    </source>
</evidence>
<dbReference type="InterPro" id="IPR051312">
    <property type="entry name" value="Diverse_Substr_Oxidored"/>
</dbReference>
<dbReference type="EMBL" id="JACATZ010000003">
    <property type="protein sequence ID" value="NWJ47286.1"/>
    <property type="molecule type" value="Genomic_DNA"/>
</dbReference>